<evidence type="ECO:0000256" key="1">
    <source>
        <dbReference type="ARBA" id="ARBA00022741"/>
    </source>
</evidence>
<dbReference type="GO" id="GO:0005524">
    <property type="term" value="F:ATP binding"/>
    <property type="evidence" value="ECO:0007669"/>
    <property type="project" value="UniProtKB-KW"/>
</dbReference>
<protein>
    <submittedName>
        <fullName evidence="5">Pilus assembly protein CpaE</fullName>
    </submittedName>
</protein>
<dbReference type="PANTHER" id="PTHR43384">
    <property type="entry name" value="SEPTUM SITE-DETERMINING PROTEIN MIND HOMOLOG, CHLOROPLASTIC-RELATED"/>
    <property type="match status" value="1"/>
</dbReference>
<feature type="domain" description="AAA" evidence="4">
    <location>
        <begin position="177"/>
        <end position="332"/>
    </location>
</feature>
<dbReference type="Gene3D" id="3.40.50.2300">
    <property type="match status" value="1"/>
</dbReference>
<gene>
    <name evidence="5" type="ORF">GCM10008024_32730</name>
    <name evidence="6" type="ORF">SAMN05444006_11727</name>
</gene>
<dbReference type="Proteomes" id="UP000634647">
    <property type="component" value="Unassembled WGS sequence"/>
</dbReference>
<keyword evidence="1" id="KW-0547">Nucleotide-binding</keyword>
<dbReference type="Proteomes" id="UP000199541">
    <property type="component" value="Unassembled WGS sequence"/>
</dbReference>
<dbReference type="GO" id="GO:0005829">
    <property type="term" value="C:cytosol"/>
    <property type="evidence" value="ECO:0007669"/>
    <property type="project" value="TreeGrafter"/>
</dbReference>
<feature type="region of interest" description="Disordered" evidence="3">
    <location>
        <begin position="134"/>
        <end position="158"/>
    </location>
</feature>
<dbReference type="EMBL" id="BNAB01000018">
    <property type="protein sequence ID" value="GHE04687.1"/>
    <property type="molecule type" value="Genomic_DNA"/>
</dbReference>
<evidence type="ECO:0000256" key="3">
    <source>
        <dbReference type="SAM" id="MobiDB-lite"/>
    </source>
</evidence>
<reference evidence="5" key="1">
    <citation type="journal article" date="2014" name="Int. J. Syst. Evol. Microbiol.">
        <title>Complete genome sequence of Corynebacterium casei LMG S-19264T (=DSM 44701T), isolated from a smear-ripened cheese.</title>
        <authorList>
            <consortium name="US DOE Joint Genome Institute (JGI-PGF)"/>
            <person name="Walter F."/>
            <person name="Albersmeier A."/>
            <person name="Kalinowski J."/>
            <person name="Ruckert C."/>
        </authorList>
    </citation>
    <scope>NUCLEOTIDE SEQUENCE</scope>
    <source>
        <strain evidence="5">CGMCC 1.10859</strain>
    </source>
</reference>
<dbReference type="GO" id="GO:0051782">
    <property type="term" value="P:negative regulation of cell division"/>
    <property type="evidence" value="ECO:0007669"/>
    <property type="project" value="TreeGrafter"/>
</dbReference>
<accession>A0AAN4UU39</accession>
<reference evidence="5" key="3">
    <citation type="submission" date="2023-06" db="EMBL/GenBank/DDBJ databases">
        <authorList>
            <person name="Sun Q."/>
            <person name="Zhou Y."/>
        </authorList>
    </citation>
    <scope>NUCLEOTIDE SEQUENCE</scope>
    <source>
        <strain evidence="5">CGMCC 1.10859</strain>
    </source>
</reference>
<evidence type="ECO:0000259" key="4">
    <source>
        <dbReference type="Pfam" id="PF13614"/>
    </source>
</evidence>
<dbReference type="InterPro" id="IPR025669">
    <property type="entry name" value="AAA_dom"/>
</dbReference>
<dbReference type="InterPro" id="IPR027417">
    <property type="entry name" value="P-loop_NTPase"/>
</dbReference>
<dbReference type="Pfam" id="PF13614">
    <property type="entry name" value="AAA_31"/>
    <property type="match status" value="1"/>
</dbReference>
<sequence length="424" mass="46498">MTNVAALQPEPAPIVACTISRDVQNFDLLIEDMEAELGETWGDLSFADASLFLGQPEAAKLEFVALAVDNQDEHNLTQISALIKQAKEMDLKVILIAEEVSPIALHQLLRLGADDFVPYPLPEGALHEAIERVRQPSSATVHPRPDAAEGAAAQASAPSFKATGDRDGVVLPVHGLAGGCGATTFVTNLAWELATVEKKNAPRVCIMDLDFQSGSVSTYLDLPRRDVIFDVLSDTAHTDSDAFLQAMLTFNDKLSVFTAPSEMLPLEIVGSDDIDRLLQMARTNFDFVLIDMPKTVVQWTETVLHHAHVYFAMMELDMRSAQNALRLLRALKAEELPFEKLRFALNRAPKFTDLTGKSRVKRLAESLDIDIELLLPDGGKQILQANDHGLPLAESSAKNPLRKEIQKLAKSLHEHNKSAEAGRS</sequence>
<evidence type="ECO:0000256" key="2">
    <source>
        <dbReference type="ARBA" id="ARBA00022840"/>
    </source>
</evidence>
<dbReference type="PANTHER" id="PTHR43384:SF6">
    <property type="entry name" value="SEPTUM SITE-DETERMINING PROTEIN MIND HOMOLOG, CHLOROPLASTIC"/>
    <property type="match status" value="1"/>
</dbReference>
<name>A0AAN4UU39_9RHOB</name>
<evidence type="ECO:0000313" key="6">
    <source>
        <dbReference type="EMBL" id="SDX47246.1"/>
    </source>
</evidence>
<proteinExistence type="predicted"/>
<feature type="compositionally biased region" description="Low complexity" evidence="3">
    <location>
        <begin position="148"/>
        <end position="158"/>
    </location>
</feature>
<reference evidence="6 7" key="2">
    <citation type="submission" date="2016-10" db="EMBL/GenBank/DDBJ databases">
        <authorList>
            <person name="Varghese N."/>
            <person name="Submissions S."/>
        </authorList>
    </citation>
    <scope>NUCLEOTIDE SEQUENCE [LARGE SCALE GENOMIC DNA]</scope>
    <source>
        <strain evidence="6 7">DSM 24802</strain>
    </source>
</reference>
<dbReference type="Gene3D" id="3.40.50.300">
    <property type="entry name" value="P-loop containing nucleotide triphosphate hydrolases"/>
    <property type="match status" value="1"/>
</dbReference>
<dbReference type="EMBL" id="FNOB01000017">
    <property type="protein sequence ID" value="SDX47246.1"/>
    <property type="molecule type" value="Genomic_DNA"/>
</dbReference>
<keyword evidence="7" id="KW-1185">Reference proteome</keyword>
<evidence type="ECO:0000313" key="7">
    <source>
        <dbReference type="Proteomes" id="UP000199541"/>
    </source>
</evidence>
<evidence type="ECO:0000313" key="5">
    <source>
        <dbReference type="EMBL" id="GHE04687.1"/>
    </source>
</evidence>
<dbReference type="SUPFAM" id="SSF52540">
    <property type="entry name" value="P-loop containing nucleoside triphosphate hydrolases"/>
    <property type="match status" value="1"/>
</dbReference>
<comment type="caution">
    <text evidence="5">The sequence shown here is derived from an EMBL/GenBank/DDBJ whole genome shotgun (WGS) entry which is preliminary data.</text>
</comment>
<dbReference type="GO" id="GO:0009898">
    <property type="term" value="C:cytoplasmic side of plasma membrane"/>
    <property type="evidence" value="ECO:0007669"/>
    <property type="project" value="TreeGrafter"/>
</dbReference>
<evidence type="ECO:0000313" key="8">
    <source>
        <dbReference type="Proteomes" id="UP000634647"/>
    </source>
</evidence>
<dbReference type="InterPro" id="IPR050625">
    <property type="entry name" value="ParA/MinD_ATPase"/>
</dbReference>
<organism evidence="5 8">
    <name type="scientific">Allgaiera indica</name>
    <dbReference type="NCBI Taxonomy" id="765699"/>
    <lineage>
        <taxon>Bacteria</taxon>
        <taxon>Pseudomonadati</taxon>
        <taxon>Pseudomonadota</taxon>
        <taxon>Alphaproteobacteria</taxon>
        <taxon>Rhodobacterales</taxon>
        <taxon>Paracoccaceae</taxon>
        <taxon>Allgaiera</taxon>
    </lineage>
</organism>
<dbReference type="GO" id="GO:0016887">
    <property type="term" value="F:ATP hydrolysis activity"/>
    <property type="evidence" value="ECO:0007669"/>
    <property type="project" value="TreeGrafter"/>
</dbReference>
<keyword evidence="2" id="KW-0067">ATP-binding</keyword>
<dbReference type="RefSeq" id="WP_035837822.1">
    <property type="nucleotide sequence ID" value="NZ_BNAB01000018.1"/>
</dbReference>
<dbReference type="AlphaFoldDB" id="A0AAN4UU39"/>